<dbReference type="InterPro" id="IPR002925">
    <property type="entry name" value="Dienelactn_hydro"/>
</dbReference>
<evidence type="ECO:0000313" key="4">
    <source>
        <dbReference type="Proteomes" id="UP000005801"/>
    </source>
</evidence>
<evidence type="ECO:0000313" key="3">
    <source>
        <dbReference type="EMBL" id="EDM78673.1"/>
    </source>
</evidence>
<dbReference type="OrthoDB" id="9787933at2"/>
<dbReference type="EMBL" id="ABCS01000028">
    <property type="protein sequence ID" value="EDM78673.1"/>
    <property type="molecule type" value="Genomic_DNA"/>
</dbReference>
<evidence type="ECO:0000256" key="1">
    <source>
        <dbReference type="SAM" id="MobiDB-lite"/>
    </source>
</evidence>
<dbReference type="RefSeq" id="WP_006972220.1">
    <property type="nucleotide sequence ID" value="NZ_ABCS01000028.1"/>
</dbReference>
<dbReference type="InterPro" id="IPR051049">
    <property type="entry name" value="Dienelactone_hydrolase-like"/>
</dbReference>
<dbReference type="eggNOG" id="COG0412">
    <property type="taxonomic scope" value="Bacteria"/>
</dbReference>
<gene>
    <name evidence="3" type="ORF">PPSIR1_29518</name>
</gene>
<dbReference type="PANTHER" id="PTHR46623">
    <property type="entry name" value="CARBOXYMETHYLENEBUTENOLIDASE-RELATED"/>
    <property type="match status" value="1"/>
</dbReference>
<dbReference type="PROSITE" id="PS51257">
    <property type="entry name" value="PROKAR_LIPOPROTEIN"/>
    <property type="match status" value="1"/>
</dbReference>
<dbReference type="Pfam" id="PF01738">
    <property type="entry name" value="DLH"/>
    <property type="match status" value="1"/>
</dbReference>
<feature type="domain" description="Dienelactone hydrolase" evidence="2">
    <location>
        <begin position="85"/>
        <end position="292"/>
    </location>
</feature>
<comment type="caution">
    <text evidence="3">The sequence shown here is derived from an EMBL/GenBank/DDBJ whole genome shotgun (WGS) entry which is preliminary data.</text>
</comment>
<proteinExistence type="predicted"/>
<dbReference type="InterPro" id="IPR029058">
    <property type="entry name" value="AB_hydrolase_fold"/>
</dbReference>
<feature type="region of interest" description="Disordered" evidence="1">
    <location>
        <begin position="21"/>
        <end position="51"/>
    </location>
</feature>
<evidence type="ECO:0000259" key="2">
    <source>
        <dbReference type="Pfam" id="PF01738"/>
    </source>
</evidence>
<name>A6G671_9BACT</name>
<keyword evidence="4" id="KW-1185">Reference proteome</keyword>
<dbReference type="GO" id="GO:0016787">
    <property type="term" value="F:hydrolase activity"/>
    <property type="evidence" value="ECO:0007669"/>
    <property type="project" value="UniProtKB-KW"/>
</dbReference>
<dbReference type="Gene3D" id="3.40.50.1820">
    <property type="entry name" value="alpha/beta hydrolase"/>
    <property type="match status" value="1"/>
</dbReference>
<keyword evidence="3" id="KW-0378">Hydrolase</keyword>
<dbReference type="STRING" id="391625.PPSIR1_29518"/>
<protein>
    <submittedName>
        <fullName evidence="3">Dienelactone hydrolase family protein</fullName>
    </submittedName>
</protein>
<sequence length="298" mass="31788">MRCARALSLLLLPATLTLSSCDKDASTETPSDAVAPAESSTPRSAPEGSRLTGLVDEDTFASMHQLSEAEAPALRGETVELAGTRAYLSLPEGASGPVPALVVIHEWWGLNDHIRHWTDRLAADGYAALAVDLYGGEVATTPDEAMAIMKRVDPEAAAATLQAAHAFLASDPRIQATRRGVIGWCFGGGWSLRHAIATSDLDAAVIYYGRTTEDPAELGQIQAPLLGVFANEDRSIPPEVVDGFAAALESAGKSIELHRYDAEHAFANPSNARYDHDSAADAWSRVRAFLARELREGE</sequence>
<dbReference type="SUPFAM" id="SSF53474">
    <property type="entry name" value="alpha/beta-Hydrolases"/>
    <property type="match status" value="1"/>
</dbReference>
<accession>A6G671</accession>
<dbReference type="AlphaFoldDB" id="A6G671"/>
<reference evidence="3 4" key="1">
    <citation type="submission" date="2007-06" db="EMBL/GenBank/DDBJ databases">
        <authorList>
            <person name="Shimkets L."/>
            <person name="Ferriera S."/>
            <person name="Johnson J."/>
            <person name="Kravitz S."/>
            <person name="Beeson K."/>
            <person name="Sutton G."/>
            <person name="Rogers Y.-H."/>
            <person name="Friedman R."/>
            <person name="Frazier M."/>
            <person name="Venter J.C."/>
        </authorList>
    </citation>
    <scope>NUCLEOTIDE SEQUENCE [LARGE SCALE GENOMIC DNA]</scope>
    <source>
        <strain evidence="3 4">SIR-1</strain>
    </source>
</reference>
<dbReference type="PANTHER" id="PTHR46623:SF6">
    <property type="entry name" value="ALPHA_BETA-HYDROLASES SUPERFAMILY PROTEIN"/>
    <property type="match status" value="1"/>
</dbReference>
<dbReference type="Proteomes" id="UP000005801">
    <property type="component" value="Unassembled WGS sequence"/>
</dbReference>
<organism evidence="3 4">
    <name type="scientific">Plesiocystis pacifica SIR-1</name>
    <dbReference type="NCBI Taxonomy" id="391625"/>
    <lineage>
        <taxon>Bacteria</taxon>
        <taxon>Pseudomonadati</taxon>
        <taxon>Myxococcota</taxon>
        <taxon>Polyangia</taxon>
        <taxon>Nannocystales</taxon>
        <taxon>Nannocystaceae</taxon>
        <taxon>Plesiocystis</taxon>
    </lineage>
</organism>